<keyword evidence="2" id="KW-1185">Reference proteome</keyword>
<proteinExistence type="predicted"/>
<evidence type="ECO:0000313" key="2">
    <source>
        <dbReference type="Proteomes" id="UP001500880"/>
    </source>
</evidence>
<dbReference type="Proteomes" id="UP001500880">
    <property type="component" value="Unassembled WGS sequence"/>
</dbReference>
<accession>A0ABN1BEZ3</accession>
<name>A0ABN1BEZ3_9BACI</name>
<reference evidence="1 2" key="1">
    <citation type="journal article" date="2019" name="Int. J. Syst. Evol. Microbiol.">
        <title>The Global Catalogue of Microorganisms (GCM) 10K type strain sequencing project: providing services to taxonomists for standard genome sequencing and annotation.</title>
        <authorList>
            <consortium name="The Broad Institute Genomics Platform"/>
            <consortium name="The Broad Institute Genome Sequencing Center for Infectious Disease"/>
            <person name="Wu L."/>
            <person name="Ma J."/>
        </authorList>
    </citation>
    <scope>NUCLEOTIDE SEQUENCE [LARGE SCALE GENOMIC DNA]</scope>
    <source>
        <strain evidence="1 2">JCM 12389</strain>
    </source>
</reference>
<evidence type="ECO:0000313" key="1">
    <source>
        <dbReference type="EMBL" id="GAA0496494.1"/>
    </source>
</evidence>
<organism evidence="1 2">
    <name type="scientific">Salinibacillus aidingensis</name>
    <dbReference type="NCBI Taxonomy" id="237684"/>
    <lineage>
        <taxon>Bacteria</taxon>
        <taxon>Bacillati</taxon>
        <taxon>Bacillota</taxon>
        <taxon>Bacilli</taxon>
        <taxon>Bacillales</taxon>
        <taxon>Bacillaceae</taxon>
        <taxon>Salinibacillus</taxon>
    </lineage>
</organism>
<sequence>MKGLALNYWMPSRNNRKKNRVPKNNGSLFKKENMKGIPFYEGKGFKFQYENPTY</sequence>
<protein>
    <submittedName>
        <fullName evidence="1">Uncharacterized protein</fullName>
    </submittedName>
</protein>
<gene>
    <name evidence="1" type="ORF">GCM10008986_24280</name>
</gene>
<comment type="caution">
    <text evidence="1">The sequence shown here is derived from an EMBL/GenBank/DDBJ whole genome shotgun (WGS) entry which is preliminary data.</text>
</comment>
<dbReference type="EMBL" id="BAAADO010000004">
    <property type="protein sequence ID" value="GAA0496494.1"/>
    <property type="molecule type" value="Genomic_DNA"/>
</dbReference>